<evidence type="ECO:0000313" key="7">
    <source>
        <dbReference type="EMBL" id="MEC1178232.1"/>
    </source>
</evidence>
<feature type="transmembrane region" description="Helical" evidence="5">
    <location>
        <begin position="51"/>
        <end position="73"/>
    </location>
</feature>
<dbReference type="EMBL" id="JARSFG010000010">
    <property type="protein sequence ID" value="MEC1178232.1"/>
    <property type="molecule type" value="Genomic_DNA"/>
</dbReference>
<keyword evidence="3 5" id="KW-1133">Transmembrane helix</keyword>
<dbReference type="GO" id="GO:0140359">
    <property type="term" value="F:ABC-type transporter activity"/>
    <property type="evidence" value="ECO:0007669"/>
    <property type="project" value="InterPro"/>
</dbReference>
<dbReference type="PRINTS" id="PR00164">
    <property type="entry name" value="ABC2TRNSPORT"/>
</dbReference>
<feature type="transmembrane region" description="Helical" evidence="5">
    <location>
        <begin position="214"/>
        <end position="236"/>
    </location>
</feature>
<evidence type="ECO:0000256" key="5">
    <source>
        <dbReference type="RuleBase" id="RU361157"/>
    </source>
</evidence>
<name>A0AAW9NKQ5_9BACL</name>
<feature type="transmembrane region" description="Helical" evidence="5">
    <location>
        <begin position="94"/>
        <end position="122"/>
    </location>
</feature>
<keyword evidence="4 5" id="KW-0472">Membrane</keyword>
<dbReference type="AlphaFoldDB" id="A0AAW9NKQ5"/>
<dbReference type="InterPro" id="IPR051784">
    <property type="entry name" value="Nod_factor_ABC_transporter"/>
</dbReference>
<evidence type="ECO:0000313" key="8">
    <source>
        <dbReference type="Proteomes" id="UP001344888"/>
    </source>
</evidence>
<accession>A0AAW9NKQ5</accession>
<proteinExistence type="inferred from homology"/>
<dbReference type="InterPro" id="IPR013525">
    <property type="entry name" value="ABC2_TM"/>
</dbReference>
<dbReference type="PROSITE" id="PS51012">
    <property type="entry name" value="ABC_TM2"/>
    <property type="match status" value="1"/>
</dbReference>
<dbReference type="Proteomes" id="UP001344888">
    <property type="component" value="Unassembled WGS sequence"/>
</dbReference>
<dbReference type="PANTHER" id="PTHR43229:SF3">
    <property type="entry name" value="ABC-TYPE MULTIDRUG TRANSPORT SYSTEM, PERMEASE COMPONENT"/>
    <property type="match status" value="1"/>
</dbReference>
<evidence type="ECO:0000256" key="1">
    <source>
        <dbReference type="ARBA" id="ARBA00004141"/>
    </source>
</evidence>
<protein>
    <recommendedName>
        <fullName evidence="5">Transport permease protein</fullName>
    </recommendedName>
</protein>
<keyword evidence="2 5" id="KW-0812">Transmembrane</keyword>
<evidence type="ECO:0000256" key="2">
    <source>
        <dbReference type="ARBA" id="ARBA00022692"/>
    </source>
</evidence>
<dbReference type="InterPro" id="IPR047817">
    <property type="entry name" value="ABC2_TM_bact-type"/>
</dbReference>
<sequence length="243" mass="26226">MKALVFASRTAKEILRDPLTLIFGIGLPVIILLLLTAIGKNVPNDLFQIEQLTPGIAVFSLSFMSLFSAQLIANDRASSMLARLFTTPMTAADYIIGYTLPLIPMALAQGSICYGVAILLGMKASTEIIIAWLMLLPISIVFIGIGLLCGSLFNEKAVAGICGGLLTNVVAWLSGTWFSLELVGDTFQAIAYKLPFVHAVDIGKAIINDSGSELFVHLTWVLGYGALLLVVAILMFKRRMQMN</sequence>
<feature type="transmembrane region" description="Helical" evidence="5">
    <location>
        <begin position="21"/>
        <end position="39"/>
    </location>
</feature>
<dbReference type="Pfam" id="PF01061">
    <property type="entry name" value="ABC2_membrane"/>
    <property type="match status" value="1"/>
</dbReference>
<dbReference type="GO" id="GO:0043190">
    <property type="term" value="C:ATP-binding cassette (ABC) transporter complex"/>
    <property type="evidence" value="ECO:0007669"/>
    <property type="project" value="InterPro"/>
</dbReference>
<feature type="transmembrane region" description="Helical" evidence="5">
    <location>
        <begin position="128"/>
        <end position="150"/>
    </location>
</feature>
<gene>
    <name evidence="7" type="ORF">P9B03_07025</name>
</gene>
<comment type="caution">
    <text evidence="7">The sequence shown here is derived from an EMBL/GenBank/DDBJ whole genome shotgun (WGS) entry which is preliminary data.</text>
</comment>
<dbReference type="PANTHER" id="PTHR43229">
    <property type="entry name" value="NODULATION PROTEIN J"/>
    <property type="match status" value="1"/>
</dbReference>
<keyword evidence="5" id="KW-1003">Cell membrane</keyword>
<feature type="domain" description="ABC transmembrane type-2" evidence="6">
    <location>
        <begin position="19"/>
        <end position="239"/>
    </location>
</feature>
<reference evidence="7 8" key="1">
    <citation type="submission" date="2023-03" db="EMBL/GenBank/DDBJ databases">
        <title>Bacillus Genome Sequencing.</title>
        <authorList>
            <person name="Dunlap C."/>
        </authorList>
    </citation>
    <scope>NUCLEOTIDE SEQUENCE [LARGE SCALE GENOMIC DNA]</scope>
    <source>
        <strain evidence="7 8">B-59205</strain>
    </source>
</reference>
<feature type="transmembrane region" description="Helical" evidence="5">
    <location>
        <begin position="157"/>
        <end position="178"/>
    </location>
</feature>
<comment type="similarity">
    <text evidence="5">Belongs to the ABC-2 integral membrane protein family.</text>
</comment>
<keyword evidence="5" id="KW-0813">Transport</keyword>
<evidence type="ECO:0000256" key="3">
    <source>
        <dbReference type="ARBA" id="ARBA00022989"/>
    </source>
</evidence>
<dbReference type="InterPro" id="IPR000412">
    <property type="entry name" value="ABC_2_transport"/>
</dbReference>
<evidence type="ECO:0000256" key="4">
    <source>
        <dbReference type="ARBA" id="ARBA00023136"/>
    </source>
</evidence>
<comment type="subcellular location">
    <subcellularLocation>
        <location evidence="5">Cell membrane</location>
        <topology evidence="5">Multi-pass membrane protein</topology>
    </subcellularLocation>
    <subcellularLocation>
        <location evidence="1">Membrane</location>
        <topology evidence="1">Multi-pass membrane protein</topology>
    </subcellularLocation>
</comment>
<organism evidence="7 8">
    <name type="scientific">Metasolibacillus meyeri</name>
    <dbReference type="NCBI Taxonomy" id="1071052"/>
    <lineage>
        <taxon>Bacteria</taxon>
        <taxon>Bacillati</taxon>
        <taxon>Bacillota</taxon>
        <taxon>Bacilli</taxon>
        <taxon>Bacillales</taxon>
        <taxon>Caryophanaceae</taxon>
        <taxon>Metasolibacillus</taxon>
    </lineage>
</organism>
<evidence type="ECO:0000259" key="6">
    <source>
        <dbReference type="PROSITE" id="PS51012"/>
    </source>
</evidence>
<dbReference type="RefSeq" id="WP_326122775.1">
    <property type="nucleotide sequence ID" value="NZ_JARSFG010000010.1"/>
</dbReference>
<dbReference type="PIRSF" id="PIRSF006648">
    <property type="entry name" value="DrrB"/>
    <property type="match status" value="1"/>
</dbReference>
<keyword evidence="8" id="KW-1185">Reference proteome</keyword>